<proteinExistence type="predicted"/>
<accession>A0ABN8J9P3</accession>
<evidence type="ECO:0000313" key="2">
    <source>
        <dbReference type="Proteomes" id="UP000837857"/>
    </source>
</evidence>
<keyword evidence="2" id="KW-1185">Reference proteome</keyword>
<protein>
    <submittedName>
        <fullName evidence="1">Uncharacterized protein</fullName>
    </submittedName>
</protein>
<dbReference type="EMBL" id="OW152819">
    <property type="protein sequence ID" value="CAH2074744.1"/>
    <property type="molecule type" value="Genomic_DNA"/>
</dbReference>
<dbReference type="Proteomes" id="UP000837857">
    <property type="component" value="Chromosome 7"/>
</dbReference>
<gene>
    <name evidence="1" type="ORF">IPOD504_LOCUS16230</name>
</gene>
<evidence type="ECO:0000313" key="1">
    <source>
        <dbReference type="EMBL" id="CAH2074744.1"/>
    </source>
</evidence>
<organism evidence="1 2">
    <name type="scientific">Iphiclides podalirius</name>
    <name type="common">scarce swallowtail</name>
    <dbReference type="NCBI Taxonomy" id="110791"/>
    <lineage>
        <taxon>Eukaryota</taxon>
        <taxon>Metazoa</taxon>
        <taxon>Ecdysozoa</taxon>
        <taxon>Arthropoda</taxon>
        <taxon>Hexapoda</taxon>
        <taxon>Insecta</taxon>
        <taxon>Pterygota</taxon>
        <taxon>Neoptera</taxon>
        <taxon>Endopterygota</taxon>
        <taxon>Lepidoptera</taxon>
        <taxon>Glossata</taxon>
        <taxon>Ditrysia</taxon>
        <taxon>Papilionoidea</taxon>
        <taxon>Papilionidae</taxon>
        <taxon>Papilioninae</taxon>
        <taxon>Iphiclides</taxon>
    </lineage>
</organism>
<reference evidence="1" key="1">
    <citation type="submission" date="2022-03" db="EMBL/GenBank/DDBJ databases">
        <authorList>
            <person name="Martin H S."/>
        </authorList>
    </citation>
    <scope>NUCLEOTIDE SEQUENCE</scope>
</reference>
<feature type="non-terminal residue" evidence="1">
    <location>
        <position position="99"/>
    </location>
</feature>
<sequence length="99" mass="11435">MSLVTKHKELHVHAIVVRSARGRGVRPRHGKKAFACNIPPGMSWMTNHSERVLRRPWSCIFDEGYVFDLCPRALQDKQVKRGRIIKGFSTYKKMDTENA</sequence>
<name>A0ABN8J9P3_9NEOP</name>